<sequence length="752" mass="86658">MFNLSQISPERKSFGFSRLFIFYDQLVINASLVQIGEALLTSLIMKNLTNSGAAADANVFSESRSYISNIESNLNRSSCAVSTLTAIDTPSDFPRQCRALVRLELARDWHGPPGSYRESQLQTVERKIFPMREYGLVLFHNRLELTESLNSVDSILRFTPTTKLSMFSPIDGSIAISQEHPNEVFTSVYVFVFPTPTLARSWYMSLHHVMLSVRPVPDHITVSVPELDTKIQVLISSEKMSVWSVREAVLSGLEGEEAWETTLQRWREDKSAGICWKHLDRLEWIISEQNKLDPTDLVVTPQLIEGTHELQIRTMDHHPQATEPLAIEGYLIFRGYREKDPQVEPQSSRSLSSGRLQKGKPYYLATFRHQLAYVNANRFSKRLKGTRQPTDCIPYTFIEPCDRPGFDGHEQHWVDRQDPNAHSDLDFWRHVEGFIDFREVVSITQLGTTDPIFEIELCGSRWLRLEAWNSESMKEWITRLAQLHTHWRAQLQQDARQLVTYARLNTACLGEEGHDSLEPENSRILANPLLWRVCLPKHCFPVLNSGVLFVKESQHASFTKMHVVLTLDALHLFESSVSTYFADGECDGECDDFSPVDLNRLPSPHKLLHPRLSSHGDFSIPLQNCFAYSGYSLDLIDPESGDLNPRVFPDQLIASDTELDRSFGVWQSHLAYLWTPTPPNSSWISRWCTYVHRSLSCGHAWFWPWKWFRPHRGAQSRLIFQARSHSEMDHWVYTLNLAIDYWVQHRKWARSS</sequence>
<organism evidence="1 2">
    <name type="scientific">Entomophthora muscae</name>
    <dbReference type="NCBI Taxonomy" id="34485"/>
    <lineage>
        <taxon>Eukaryota</taxon>
        <taxon>Fungi</taxon>
        <taxon>Fungi incertae sedis</taxon>
        <taxon>Zoopagomycota</taxon>
        <taxon>Entomophthoromycotina</taxon>
        <taxon>Entomophthoromycetes</taxon>
        <taxon>Entomophthorales</taxon>
        <taxon>Entomophthoraceae</taxon>
        <taxon>Entomophthora</taxon>
    </lineage>
</organism>
<gene>
    <name evidence="1" type="ORF">DSO57_1017938</name>
</gene>
<dbReference type="Proteomes" id="UP001165960">
    <property type="component" value="Unassembled WGS sequence"/>
</dbReference>
<accession>A0ACC2RVJ3</accession>
<reference evidence="1" key="1">
    <citation type="submission" date="2022-04" db="EMBL/GenBank/DDBJ databases">
        <title>Genome of the entomopathogenic fungus Entomophthora muscae.</title>
        <authorList>
            <person name="Elya C."/>
            <person name="Lovett B.R."/>
            <person name="Lee E."/>
            <person name="Macias A.M."/>
            <person name="Hajek A.E."/>
            <person name="De Bivort B.L."/>
            <person name="Kasson M.T."/>
            <person name="De Fine Licht H.H."/>
            <person name="Stajich J.E."/>
        </authorList>
    </citation>
    <scope>NUCLEOTIDE SEQUENCE</scope>
    <source>
        <strain evidence="1">Berkeley</strain>
    </source>
</reference>
<name>A0ACC2RVJ3_9FUNG</name>
<dbReference type="EMBL" id="QTSX02006466">
    <property type="protein sequence ID" value="KAJ9054127.1"/>
    <property type="molecule type" value="Genomic_DNA"/>
</dbReference>
<keyword evidence="2" id="KW-1185">Reference proteome</keyword>
<evidence type="ECO:0000313" key="1">
    <source>
        <dbReference type="EMBL" id="KAJ9054127.1"/>
    </source>
</evidence>
<proteinExistence type="predicted"/>
<evidence type="ECO:0000313" key="2">
    <source>
        <dbReference type="Proteomes" id="UP001165960"/>
    </source>
</evidence>
<comment type="caution">
    <text evidence="1">The sequence shown here is derived from an EMBL/GenBank/DDBJ whole genome shotgun (WGS) entry which is preliminary data.</text>
</comment>
<protein>
    <submittedName>
        <fullName evidence="1">Uncharacterized protein</fullName>
    </submittedName>
</protein>